<evidence type="ECO:0000256" key="1">
    <source>
        <dbReference type="ARBA" id="ARBA00010641"/>
    </source>
</evidence>
<evidence type="ECO:0000256" key="5">
    <source>
        <dbReference type="ARBA" id="ARBA00023163"/>
    </source>
</evidence>
<gene>
    <name evidence="8" type="ORF">G5V58_11330</name>
</gene>
<dbReference type="PANTHER" id="PTHR43133">
    <property type="entry name" value="RNA POLYMERASE ECF-TYPE SIGMA FACTO"/>
    <property type="match status" value="1"/>
</dbReference>
<comment type="similarity">
    <text evidence="1">Belongs to the sigma-70 factor family. ECF subfamily.</text>
</comment>
<feature type="domain" description="RNA polymerase sigma factor 70 region 4 type 2" evidence="7">
    <location>
        <begin position="104"/>
        <end position="153"/>
    </location>
</feature>
<dbReference type="InterPro" id="IPR013249">
    <property type="entry name" value="RNA_pol_sigma70_r4_t2"/>
</dbReference>
<evidence type="ECO:0000259" key="6">
    <source>
        <dbReference type="Pfam" id="PF04542"/>
    </source>
</evidence>
<dbReference type="InterPro" id="IPR039425">
    <property type="entry name" value="RNA_pol_sigma-70-like"/>
</dbReference>
<keyword evidence="2" id="KW-0805">Transcription regulation</keyword>
<dbReference type="InterPro" id="IPR007627">
    <property type="entry name" value="RNA_pol_sigma70_r2"/>
</dbReference>
<keyword evidence="5" id="KW-0804">Transcription</keyword>
<evidence type="ECO:0000313" key="9">
    <source>
        <dbReference type="Proteomes" id="UP000502996"/>
    </source>
</evidence>
<evidence type="ECO:0000259" key="7">
    <source>
        <dbReference type="Pfam" id="PF08281"/>
    </source>
</evidence>
<dbReference type="CDD" id="cd06171">
    <property type="entry name" value="Sigma70_r4"/>
    <property type="match status" value="1"/>
</dbReference>
<dbReference type="Proteomes" id="UP000502996">
    <property type="component" value="Chromosome"/>
</dbReference>
<evidence type="ECO:0000313" key="8">
    <source>
        <dbReference type="EMBL" id="QIG43270.1"/>
    </source>
</evidence>
<dbReference type="InterPro" id="IPR014325">
    <property type="entry name" value="RNA_pol_sigma-E_actinobac"/>
</dbReference>
<dbReference type="RefSeq" id="WP_165232454.1">
    <property type="nucleotide sequence ID" value="NZ_CP049257.1"/>
</dbReference>
<evidence type="ECO:0000256" key="4">
    <source>
        <dbReference type="ARBA" id="ARBA00023125"/>
    </source>
</evidence>
<evidence type="ECO:0000256" key="2">
    <source>
        <dbReference type="ARBA" id="ARBA00023015"/>
    </source>
</evidence>
<proteinExistence type="inferred from homology"/>
<dbReference type="NCBIfam" id="TIGR02937">
    <property type="entry name" value="sigma70-ECF"/>
    <property type="match status" value="1"/>
</dbReference>
<dbReference type="Gene3D" id="1.10.10.10">
    <property type="entry name" value="Winged helix-like DNA-binding domain superfamily/Winged helix DNA-binding domain"/>
    <property type="match status" value="1"/>
</dbReference>
<name>A0A6G6WE01_9ACTN</name>
<dbReference type="SUPFAM" id="SSF88659">
    <property type="entry name" value="Sigma3 and sigma4 domains of RNA polymerase sigma factors"/>
    <property type="match status" value="1"/>
</dbReference>
<dbReference type="AlphaFoldDB" id="A0A6G6WE01"/>
<dbReference type="KEGG" id="nano:G5V58_11330"/>
<dbReference type="Pfam" id="PF04542">
    <property type="entry name" value="Sigma70_r2"/>
    <property type="match status" value="1"/>
</dbReference>
<dbReference type="GO" id="GO:0003677">
    <property type="term" value="F:DNA binding"/>
    <property type="evidence" value="ECO:0007669"/>
    <property type="project" value="UniProtKB-KW"/>
</dbReference>
<dbReference type="InterPro" id="IPR036388">
    <property type="entry name" value="WH-like_DNA-bd_sf"/>
</dbReference>
<keyword evidence="3" id="KW-0731">Sigma factor</keyword>
<dbReference type="SUPFAM" id="SSF88946">
    <property type="entry name" value="Sigma2 domain of RNA polymerase sigma factors"/>
    <property type="match status" value="1"/>
</dbReference>
<dbReference type="Pfam" id="PF08281">
    <property type="entry name" value="Sigma70_r4_2"/>
    <property type="match status" value="1"/>
</dbReference>
<reference evidence="8 9" key="1">
    <citation type="submission" date="2020-02" db="EMBL/GenBank/DDBJ databases">
        <title>Full genome sequence of Nocardioides sp. R-3366.</title>
        <authorList>
            <person name="Im W.-T."/>
        </authorList>
    </citation>
    <scope>NUCLEOTIDE SEQUENCE [LARGE SCALE GENOMIC DNA]</scope>
    <source>
        <strain evidence="8 9">R-3366</strain>
    </source>
</reference>
<keyword evidence="9" id="KW-1185">Reference proteome</keyword>
<sequence>MARSPSDEDFTQFVHAAWPGLYRTAYLLVGDAALAEDLVQTALAKTYAAWSSVRDVQAAPGFARTTMVNTAASWFRRRSWRNELPTSVLPEGRVESDHALRPTVLDALAQLPPRQRAVVVLRYYDDHSVAETARALSVTEGTVKSQTAKALDTLRRLLGDAIVPMTSGVAGD</sequence>
<dbReference type="Gene3D" id="1.10.1740.10">
    <property type="match status" value="1"/>
</dbReference>
<accession>A0A6G6WE01</accession>
<dbReference type="PANTHER" id="PTHR43133:SF50">
    <property type="entry name" value="ECF RNA POLYMERASE SIGMA FACTOR SIGM"/>
    <property type="match status" value="1"/>
</dbReference>
<protein>
    <submittedName>
        <fullName evidence="8">SigE family RNA polymerase sigma factor</fullName>
    </submittedName>
</protein>
<dbReference type="InterPro" id="IPR014284">
    <property type="entry name" value="RNA_pol_sigma-70_dom"/>
</dbReference>
<dbReference type="EMBL" id="CP049257">
    <property type="protein sequence ID" value="QIG43270.1"/>
    <property type="molecule type" value="Genomic_DNA"/>
</dbReference>
<dbReference type="GO" id="GO:0016987">
    <property type="term" value="F:sigma factor activity"/>
    <property type="evidence" value="ECO:0007669"/>
    <property type="project" value="UniProtKB-KW"/>
</dbReference>
<dbReference type="NCBIfam" id="TIGR02983">
    <property type="entry name" value="SigE-fam_strep"/>
    <property type="match status" value="1"/>
</dbReference>
<keyword evidence="4" id="KW-0238">DNA-binding</keyword>
<evidence type="ECO:0000256" key="3">
    <source>
        <dbReference type="ARBA" id="ARBA00023082"/>
    </source>
</evidence>
<feature type="domain" description="RNA polymerase sigma-70 region 2" evidence="6">
    <location>
        <begin position="19"/>
        <end position="81"/>
    </location>
</feature>
<dbReference type="InterPro" id="IPR013324">
    <property type="entry name" value="RNA_pol_sigma_r3/r4-like"/>
</dbReference>
<dbReference type="InterPro" id="IPR013325">
    <property type="entry name" value="RNA_pol_sigma_r2"/>
</dbReference>
<organism evidence="8 9">
    <name type="scientific">Nocardioides anomalus</name>
    <dbReference type="NCBI Taxonomy" id="2712223"/>
    <lineage>
        <taxon>Bacteria</taxon>
        <taxon>Bacillati</taxon>
        <taxon>Actinomycetota</taxon>
        <taxon>Actinomycetes</taxon>
        <taxon>Propionibacteriales</taxon>
        <taxon>Nocardioidaceae</taxon>
        <taxon>Nocardioides</taxon>
    </lineage>
</organism>
<dbReference type="GO" id="GO:0006352">
    <property type="term" value="P:DNA-templated transcription initiation"/>
    <property type="evidence" value="ECO:0007669"/>
    <property type="project" value="InterPro"/>
</dbReference>